<dbReference type="Gene3D" id="1.10.630.10">
    <property type="entry name" value="Cytochrome P450"/>
    <property type="match status" value="1"/>
</dbReference>
<dbReference type="Gene3D" id="1.10.510.10">
    <property type="entry name" value="Transferase(Phosphotransferase) domain 1"/>
    <property type="match status" value="1"/>
</dbReference>
<dbReference type="GO" id="GO:0051402">
    <property type="term" value="P:neuron apoptotic process"/>
    <property type="evidence" value="ECO:0007669"/>
    <property type="project" value="TreeGrafter"/>
</dbReference>
<evidence type="ECO:0000256" key="11">
    <source>
        <dbReference type="PIRSR" id="PIRSR602401-1"/>
    </source>
</evidence>
<dbReference type="PANTHER" id="PTHR24056">
    <property type="entry name" value="CELL DIVISION PROTEIN KINASE"/>
    <property type="match status" value="1"/>
</dbReference>
<dbReference type="GO" id="GO:0020037">
    <property type="term" value="F:heme binding"/>
    <property type="evidence" value="ECO:0007669"/>
    <property type="project" value="InterPro"/>
</dbReference>
<evidence type="ECO:0000259" key="12">
    <source>
        <dbReference type="PROSITE" id="PS50011"/>
    </source>
</evidence>
<dbReference type="Proteomes" id="UP000596742">
    <property type="component" value="Unassembled WGS sequence"/>
</dbReference>
<dbReference type="Pfam" id="PF00069">
    <property type="entry name" value="Pkinase"/>
    <property type="match status" value="1"/>
</dbReference>
<dbReference type="GO" id="GO:0005506">
    <property type="term" value="F:iron ion binding"/>
    <property type="evidence" value="ECO:0007669"/>
    <property type="project" value="InterPro"/>
</dbReference>
<name>A0A8B6EED8_MYTGA</name>
<dbReference type="SUPFAM" id="SSF56112">
    <property type="entry name" value="Protein kinase-like (PK-like)"/>
    <property type="match status" value="1"/>
</dbReference>
<keyword evidence="5 13" id="KW-0808">Transferase</keyword>
<evidence type="ECO:0000256" key="5">
    <source>
        <dbReference type="ARBA" id="ARBA00022679"/>
    </source>
</evidence>
<keyword evidence="11" id="KW-0479">Metal-binding</keyword>
<dbReference type="InterPro" id="IPR011009">
    <property type="entry name" value="Kinase-like_dom_sf"/>
</dbReference>
<dbReference type="InterPro" id="IPR050108">
    <property type="entry name" value="CDK"/>
</dbReference>
<gene>
    <name evidence="13" type="ORF">MGAL_10B027389</name>
</gene>
<dbReference type="GO" id="GO:0048489">
    <property type="term" value="P:synaptic vesicle transport"/>
    <property type="evidence" value="ECO:0007669"/>
    <property type="project" value="TreeGrafter"/>
</dbReference>
<dbReference type="InterPro" id="IPR036396">
    <property type="entry name" value="Cyt_P450_sf"/>
</dbReference>
<dbReference type="GO" id="GO:0004693">
    <property type="term" value="F:cyclin-dependent protein serine/threonine kinase activity"/>
    <property type="evidence" value="ECO:0007669"/>
    <property type="project" value="TreeGrafter"/>
</dbReference>
<comment type="cofactor">
    <cofactor evidence="11">
        <name>heme</name>
        <dbReference type="ChEBI" id="CHEBI:30413"/>
    </cofactor>
</comment>
<evidence type="ECO:0000256" key="10">
    <source>
        <dbReference type="ARBA" id="ARBA00041295"/>
    </source>
</evidence>
<dbReference type="InterPro" id="IPR008271">
    <property type="entry name" value="Ser/Thr_kinase_AS"/>
</dbReference>
<dbReference type="GO" id="GO:0005524">
    <property type="term" value="F:ATP binding"/>
    <property type="evidence" value="ECO:0007669"/>
    <property type="project" value="UniProtKB-KW"/>
</dbReference>
<dbReference type="PROSITE" id="PS00108">
    <property type="entry name" value="PROTEIN_KINASE_ST"/>
    <property type="match status" value="1"/>
</dbReference>
<evidence type="ECO:0000313" key="13">
    <source>
        <dbReference type="EMBL" id="VDI32832.1"/>
    </source>
</evidence>
<dbReference type="EMBL" id="UYJE01004970">
    <property type="protein sequence ID" value="VDI32832.1"/>
    <property type="molecule type" value="Genomic_DNA"/>
</dbReference>
<reference evidence="13" key="1">
    <citation type="submission" date="2018-11" db="EMBL/GenBank/DDBJ databases">
        <authorList>
            <person name="Alioto T."/>
            <person name="Alioto T."/>
        </authorList>
    </citation>
    <scope>NUCLEOTIDE SEQUENCE</scope>
</reference>
<dbReference type="CDD" id="cd07839">
    <property type="entry name" value="STKc_CDK5"/>
    <property type="match status" value="1"/>
</dbReference>
<dbReference type="OrthoDB" id="1732493at2759"/>
<dbReference type="AlphaFoldDB" id="A0A8B6EED8"/>
<evidence type="ECO:0000256" key="7">
    <source>
        <dbReference type="ARBA" id="ARBA00022777"/>
    </source>
</evidence>
<dbReference type="PRINTS" id="PR00463">
    <property type="entry name" value="EP450I"/>
</dbReference>
<evidence type="ECO:0000313" key="14">
    <source>
        <dbReference type="Proteomes" id="UP000596742"/>
    </source>
</evidence>
<keyword evidence="8" id="KW-0067">ATP-binding</keyword>
<dbReference type="GO" id="GO:0005737">
    <property type="term" value="C:cytoplasm"/>
    <property type="evidence" value="ECO:0007669"/>
    <property type="project" value="TreeGrafter"/>
</dbReference>
<dbReference type="InterPro" id="IPR002401">
    <property type="entry name" value="Cyt_P450_E_grp-I"/>
</dbReference>
<feature type="domain" description="Protein kinase" evidence="12">
    <location>
        <begin position="405"/>
        <end position="687"/>
    </location>
</feature>
<comment type="caution">
    <text evidence="13">The sequence shown here is derived from an EMBL/GenBank/DDBJ whole genome shotgun (WGS) entry which is preliminary data.</text>
</comment>
<keyword evidence="4" id="KW-0132">Cell division</keyword>
<protein>
    <recommendedName>
        <fullName evidence="10">Cell division protein kinase 5</fullName>
    </recommendedName>
</protein>
<keyword evidence="11" id="KW-0408">Iron</keyword>
<dbReference type="GO" id="GO:0005634">
    <property type="term" value="C:nucleus"/>
    <property type="evidence" value="ECO:0007669"/>
    <property type="project" value="TreeGrafter"/>
</dbReference>
<evidence type="ECO:0000256" key="2">
    <source>
        <dbReference type="ARBA" id="ARBA00010617"/>
    </source>
</evidence>
<dbReference type="Gene3D" id="3.30.200.20">
    <property type="entry name" value="Phosphorylase Kinase, domain 1"/>
    <property type="match status" value="1"/>
</dbReference>
<dbReference type="GO" id="GO:0051301">
    <property type="term" value="P:cell division"/>
    <property type="evidence" value="ECO:0007669"/>
    <property type="project" value="UniProtKB-KW"/>
</dbReference>
<keyword evidence="9" id="KW-0131">Cell cycle</keyword>
<sequence length="705" mass="80450">MSIRFGPSSSRTVIIHNTKFVQELYNNQKALDRPDLPFFELITPHGAGIGSRPYDKIWMLHTRIVKLALHKVCQNSLSEKVMETFEVLFNRLNEKGNGPQDIAIDLKLASLDITSSICYGFHDDDWTSDQMNLLLKDHDKAMSGLSPFNPINIFPFIKNLPIRLVKEIKDITQRRDELNQKIYDRHVENYTGEVHDVMDIIVDVMENGYNTSHITDSQKKQMDLKSLFMTLTCLSMAGIDNMQSIMQWSVLVLGKNPHVAEKIFMELQQTVAMDTSVTTESRQHLPYTEACVYEILRVSSITGLGVPHITREDIQVGGYKITKGTQIFTNIWHIHNNSHNWTDHEAVKPERFLDSNGQLKLKSDEIFKNYLPFGLGKRTCTGEVIILNVLFLFVSNLVRTQTIKIDNHISELIGTYGTVFKAKNRDTHEVVALKRVRLDDDDEGVPSSALREICLLKELKHKNIVRLHDVLHSEKKLTLVFEYCDQDLKKYFDSCNGEIDQDTVQSFLYQLLRGLAFCHSNNVLHRDLKPQNLLINKNGELKLADFGLARAFGIPVRFYSAEVVTLWYRPPDVLFGAKMYSTSIDMWSAGCIFAELANAGRPLFPGNDVDDQLKRIFKLLGTPTDDTWSGMSQLPEYKPFPLYQVTTIWQQVVPKLSAKGRDLLQRLLVCNPPGRLSAEEGLQHAYFHDLDPAVKNDSNVLSHGR</sequence>
<evidence type="ECO:0000256" key="6">
    <source>
        <dbReference type="ARBA" id="ARBA00022741"/>
    </source>
</evidence>
<evidence type="ECO:0000256" key="8">
    <source>
        <dbReference type="ARBA" id="ARBA00022840"/>
    </source>
</evidence>
<comment type="similarity">
    <text evidence="2">Belongs to the cytochrome P450 family.</text>
</comment>
<keyword evidence="6" id="KW-0547">Nucleotide-binding</keyword>
<organism evidence="13 14">
    <name type="scientific">Mytilus galloprovincialis</name>
    <name type="common">Mediterranean mussel</name>
    <dbReference type="NCBI Taxonomy" id="29158"/>
    <lineage>
        <taxon>Eukaryota</taxon>
        <taxon>Metazoa</taxon>
        <taxon>Spiralia</taxon>
        <taxon>Lophotrochozoa</taxon>
        <taxon>Mollusca</taxon>
        <taxon>Bivalvia</taxon>
        <taxon>Autobranchia</taxon>
        <taxon>Pteriomorphia</taxon>
        <taxon>Mytilida</taxon>
        <taxon>Mytiloidea</taxon>
        <taxon>Mytilidae</taxon>
        <taxon>Mytilinae</taxon>
        <taxon>Mytilus</taxon>
    </lineage>
</organism>
<keyword evidence="3" id="KW-0723">Serine/threonine-protein kinase</keyword>
<evidence type="ECO:0000256" key="1">
    <source>
        <dbReference type="ARBA" id="ARBA00006485"/>
    </source>
</evidence>
<dbReference type="InterPro" id="IPR000719">
    <property type="entry name" value="Prot_kinase_dom"/>
</dbReference>
<dbReference type="GO" id="GO:0016705">
    <property type="term" value="F:oxidoreductase activity, acting on paired donors, with incorporation or reduction of molecular oxygen"/>
    <property type="evidence" value="ECO:0007669"/>
    <property type="project" value="InterPro"/>
</dbReference>
<dbReference type="GO" id="GO:0007409">
    <property type="term" value="P:axonogenesis"/>
    <property type="evidence" value="ECO:0007669"/>
    <property type="project" value="TreeGrafter"/>
</dbReference>
<feature type="binding site" description="axial binding residue" evidence="11">
    <location>
        <position position="380"/>
    </location>
    <ligand>
        <name>heme</name>
        <dbReference type="ChEBI" id="CHEBI:30413"/>
    </ligand>
    <ligandPart>
        <name>Fe</name>
        <dbReference type="ChEBI" id="CHEBI:18248"/>
    </ligandPart>
</feature>
<keyword evidence="11" id="KW-0349">Heme</keyword>
<dbReference type="FunFam" id="3.30.200.20:FF:000144">
    <property type="entry name" value="Cyclin-dependent kinase 5"/>
    <property type="match status" value="1"/>
</dbReference>
<keyword evidence="14" id="KW-1185">Reference proteome</keyword>
<keyword evidence="7 13" id="KW-0418">Kinase</keyword>
<dbReference type="GO" id="GO:0004497">
    <property type="term" value="F:monooxygenase activity"/>
    <property type="evidence" value="ECO:0007669"/>
    <property type="project" value="InterPro"/>
</dbReference>
<dbReference type="SMART" id="SM00220">
    <property type="entry name" value="S_TKc"/>
    <property type="match status" value="1"/>
</dbReference>
<comment type="similarity">
    <text evidence="1">Belongs to the protein kinase superfamily. CMGC Ser/Thr protein kinase family. CDC2/CDKX subfamily.</text>
</comment>
<dbReference type="PANTHER" id="PTHR24056:SF46">
    <property type="entry name" value="CYCLIN-DEPENDENT KINASE 5"/>
    <property type="match status" value="1"/>
</dbReference>
<dbReference type="SUPFAM" id="SSF48264">
    <property type="entry name" value="Cytochrome P450"/>
    <property type="match status" value="1"/>
</dbReference>
<accession>A0A8B6EED8</accession>
<evidence type="ECO:0000256" key="4">
    <source>
        <dbReference type="ARBA" id="ARBA00022618"/>
    </source>
</evidence>
<proteinExistence type="inferred from homology"/>
<evidence type="ECO:0000256" key="3">
    <source>
        <dbReference type="ARBA" id="ARBA00022527"/>
    </source>
</evidence>
<dbReference type="Pfam" id="PF00067">
    <property type="entry name" value="p450"/>
    <property type="match status" value="1"/>
</dbReference>
<dbReference type="PROSITE" id="PS50011">
    <property type="entry name" value="PROTEIN_KINASE_DOM"/>
    <property type="match status" value="1"/>
</dbReference>
<dbReference type="PRINTS" id="PR00385">
    <property type="entry name" value="P450"/>
</dbReference>
<dbReference type="InterPro" id="IPR001128">
    <property type="entry name" value="Cyt_P450"/>
</dbReference>
<dbReference type="FunFam" id="1.10.510.10:FF:000184">
    <property type="entry name" value="cyclin-dependent kinase 5 homolog"/>
    <property type="match status" value="1"/>
</dbReference>
<evidence type="ECO:0000256" key="9">
    <source>
        <dbReference type="ARBA" id="ARBA00023306"/>
    </source>
</evidence>